<protein>
    <submittedName>
        <fullName evidence="1">Uncharacterized protein</fullName>
    </submittedName>
</protein>
<dbReference type="AlphaFoldDB" id="A0A369WAM0"/>
<keyword evidence="2" id="KW-1185">Reference proteome</keyword>
<organism evidence="1 2">
    <name type="scientific">Pelagibacterium lacus</name>
    <dbReference type="NCBI Taxonomy" id="2282655"/>
    <lineage>
        <taxon>Bacteria</taxon>
        <taxon>Pseudomonadati</taxon>
        <taxon>Pseudomonadota</taxon>
        <taxon>Alphaproteobacteria</taxon>
        <taxon>Hyphomicrobiales</taxon>
        <taxon>Devosiaceae</taxon>
        <taxon>Pelagibacterium</taxon>
    </lineage>
</organism>
<evidence type="ECO:0000313" key="1">
    <source>
        <dbReference type="EMBL" id="RDE10352.1"/>
    </source>
</evidence>
<gene>
    <name evidence="1" type="ORF">DVH29_02905</name>
</gene>
<reference evidence="2" key="1">
    <citation type="submission" date="2018-07" db="EMBL/GenBank/DDBJ databases">
        <authorList>
            <person name="Liu B.-T."/>
            <person name="Du Z."/>
        </authorList>
    </citation>
    <scope>NUCLEOTIDE SEQUENCE [LARGE SCALE GENOMIC DNA]</scope>
    <source>
        <strain evidence="2">XYN52</strain>
    </source>
</reference>
<name>A0A369WAM0_9HYPH</name>
<dbReference type="Proteomes" id="UP000253759">
    <property type="component" value="Unassembled WGS sequence"/>
</dbReference>
<dbReference type="RefSeq" id="WP_147275988.1">
    <property type="nucleotide sequence ID" value="NZ_QQNH01000002.1"/>
</dbReference>
<evidence type="ECO:0000313" key="2">
    <source>
        <dbReference type="Proteomes" id="UP000253759"/>
    </source>
</evidence>
<proteinExistence type="predicted"/>
<dbReference type="OrthoDB" id="8421890at2"/>
<comment type="caution">
    <text evidence="1">The sequence shown here is derived from an EMBL/GenBank/DDBJ whole genome shotgun (WGS) entry which is preliminary data.</text>
</comment>
<accession>A0A369WAM0</accession>
<sequence length="402" mass="44190">MTEPQQPEPRIGETRAYWTHKVDSFPGPVAQFRMAQLIDLDDRLYETARVVYRFMLGWYHDGHGDALISQRHVAKVMKQRAPEGATVPSRNAVQRAILALMEAGWVVRSFQGRGRGRGASRYVPVANVLDLAAQGKFPELAHANGPVELARSIGPHVAHANGPVEAELAHANGPKTHIHDPRTDAGTCIVKPVSAATGDGAEGAAPGVGFDDAFLAYGNLGTYTTALAAWGEIDFGRHPVEHIIARAKSWKDSARQGAKRMPFEKWLRQKRYVEADRRTRPAPAPTEPPIPANDNHPAEEFALPPKPIVTHRGRIDSAEIINEERGSAIRMTIAGRAVEVHYEHADSEVQRKGQAELSTLSDIAGAQIERPEQLVGLSVRWEEMSNGTRRWAPGDSEMRTRA</sequence>
<dbReference type="EMBL" id="QQNH01000002">
    <property type="protein sequence ID" value="RDE10352.1"/>
    <property type="molecule type" value="Genomic_DNA"/>
</dbReference>